<keyword evidence="4" id="KW-1185">Reference proteome</keyword>
<organism evidence="3 4">
    <name type="scientific">Tanacetum coccineum</name>
    <dbReference type="NCBI Taxonomy" id="301880"/>
    <lineage>
        <taxon>Eukaryota</taxon>
        <taxon>Viridiplantae</taxon>
        <taxon>Streptophyta</taxon>
        <taxon>Embryophyta</taxon>
        <taxon>Tracheophyta</taxon>
        <taxon>Spermatophyta</taxon>
        <taxon>Magnoliopsida</taxon>
        <taxon>eudicotyledons</taxon>
        <taxon>Gunneridae</taxon>
        <taxon>Pentapetalae</taxon>
        <taxon>asterids</taxon>
        <taxon>campanulids</taxon>
        <taxon>Asterales</taxon>
        <taxon>Asteraceae</taxon>
        <taxon>Asteroideae</taxon>
        <taxon>Anthemideae</taxon>
        <taxon>Anthemidinae</taxon>
        <taxon>Tanacetum</taxon>
    </lineage>
</organism>
<reference evidence="3" key="2">
    <citation type="submission" date="2022-01" db="EMBL/GenBank/DDBJ databases">
        <authorList>
            <person name="Yamashiro T."/>
            <person name="Shiraishi A."/>
            <person name="Satake H."/>
            <person name="Nakayama K."/>
        </authorList>
    </citation>
    <scope>NUCLEOTIDE SEQUENCE</scope>
</reference>
<dbReference type="InterPro" id="IPR039313">
    <property type="entry name" value="HIT4"/>
</dbReference>
<comment type="caution">
    <text evidence="3">The sequence shown here is derived from an EMBL/GenBank/DDBJ whole genome shotgun (WGS) entry which is preliminary data.</text>
</comment>
<proteinExistence type="predicted"/>
<protein>
    <submittedName>
        <fullName evidence="3">Heat intolerant 4-like protein</fullName>
    </submittedName>
</protein>
<evidence type="ECO:0000256" key="2">
    <source>
        <dbReference type="SAM" id="MobiDB-lite"/>
    </source>
</evidence>
<accession>A0ABQ5BR09</accession>
<dbReference type="Proteomes" id="UP001151760">
    <property type="component" value="Unassembled WGS sequence"/>
</dbReference>
<evidence type="ECO:0000256" key="1">
    <source>
        <dbReference type="SAM" id="Coils"/>
    </source>
</evidence>
<sequence>MKNKGTKRKAEQKQHESTEVVRRKTKHSKPQLEPEFFHDQRELEDLWKHAYPVGTELDRLDKLYKYNWNFSNLEEAFDEGGVLHGEKVYLFVCTEAPIERADILIPTVIAVVSPFPPSDKIGLISVQRESESRKVVDMKQMKMDWVPYVPLGQRSALVERLKSQIFVLSCVQRRAGLKLLKDERVAEFTYCIPYFYNPFEEDETKESTIVELLYPVEPPIYCEFDWEFDEVEEYTNNLIAEEELSEDQKDAFKEFLKENVQERKRANREARQKRKQALKELSQEKLDAINNTRFYKFYPLEAPDNTVMPKVVEATGKTIDRCCLRIVVLDDFTYV</sequence>
<evidence type="ECO:0000313" key="3">
    <source>
        <dbReference type="EMBL" id="GJT16669.1"/>
    </source>
</evidence>
<dbReference type="Gene3D" id="6.10.250.2770">
    <property type="match status" value="1"/>
</dbReference>
<name>A0ABQ5BR09_9ASTR</name>
<dbReference type="PANTHER" id="PTHR33704:SF1">
    <property type="entry name" value="PROTEIN HEAT INTOLERANT 4-RELATED"/>
    <property type="match status" value="1"/>
</dbReference>
<gene>
    <name evidence="3" type="ORF">Tco_0875375</name>
</gene>
<dbReference type="EMBL" id="BQNB010013494">
    <property type="protein sequence ID" value="GJT16669.1"/>
    <property type="molecule type" value="Genomic_DNA"/>
</dbReference>
<keyword evidence="1" id="KW-0175">Coiled coil</keyword>
<evidence type="ECO:0000313" key="4">
    <source>
        <dbReference type="Proteomes" id="UP001151760"/>
    </source>
</evidence>
<dbReference type="PANTHER" id="PTHR33704">
    <property type="entry name" value="PROTEIN HEAT INTOLERANT 4-RELATED"/>
    <property type="match status" value="1"/>
</dbReference>
<reference evidence="3" key="1">
    <citation type="journal article" date="2022" name="Int. J. Mol. Sci.">
        <title>Draft Genome of Tanacetum Coccineum: Genomic Comparison of Closely Related Tanacetum-Family Plants.</title>
        <authorList>
            <person name="Yamashiro T."/>
            <person name="Shiraishi A."/>
            <person name="Nakayama K."/>
            <person name="Satake H."/>
        </authorList>
    </citation>
    <scope>NUCLEOTIDE SEQUENCE</scope>
</reference>
<feature type="coiled-coil region" evidence="1">
    <location>
        <begin position="253"/>
        <end position="287"/>
    </location>
</feature>
<feature type="compositionally biased region" description="Basic and acidic residues" evidence="2">
    <location>
        <begin position="8"/>
        <end position="22"/>
    </location>
</feature>
<feature type="region of interest" description="Disordered" evidence="2">
    <location>
        <begin position="1"/>
        <end position="34"/>
    </location>
</feature>